<evidence type="ECO:0000313" key="1">
    <source>
        <dbReference type="EMBL" id="KAJ4709203.1"/>
    </source>
</evidence>
<comment type="caution">
    <text evidence="1">The sequence shown here is derived from an EMBL/GenBank/DDBJ whole genome shotgun (WGS) entry which is preliminary data.</text>
</comment>
<evidence type="ECO:0000313" key="2">
    <source>
        <dbReference type="Proteomes" id="UP001164539"/>
    </source>
</evidence>
<reference evidence="1 2" key="1">
    <citation type="journal article" date="2023" name="Science">
        <title>Complex scaffold remodeling in plant triterpene biosynthesis.</title>
        <authorList>
            <person name="De La Pena R."/>
            <person name="Hodgson H."/>
            <person name="Liu J.C."/>
            <person name="Stephenson M.J."/>
            <person name="Martin A.C."/>
            <person name="Owen C."/>
            <person name="Harkess A."/>
            <person name="Leebens-Mack J."/>
            <person name="Jimenez L.E."/>
            <person name="Osbourn A."/>
            <person name="Sattely E.S."/>
        </authorList>
    </citation>
    <scope>NUCLEOTIDE SEQUENCE [LARGE SCALE GENOMIC DNA]</scope>
    <source>
        <strain evidence="2">cv. JPN11</strain>
        <tissue evidence="1">Leaf</tissue>
    </source>
</reference>
<protein>
    <submittedName>
        <fullName evidence="1">Uncharacterized protein</fullName>
    </submittedName>
</protein>
<name>A0ACC1XDB3_MELAZ</name>
<dbReference type="Proteomes" id="UP001164539">
    <property type="component" value="Chromosome 10"/>
</dbReference>
<accession>A0ACC1XDB3</accession>
<organism evidence="1 2">
    <name type="scientific">Melia azedarach</name>
    <name type="common">Chinaberry tree</name>
    <dbReference type="NCBI Taxonomy" id="155640"/>
    <lineage>
        <taxon>Eukaryota</taxon>
        <taxon>Viridiplantae</taxon>
        <taxon>Streptophyta</taxon>
        <taxon>Embryophyta</taxon>
        <taxon>Tracheophyta</taxon>
        <taxon>Spermatophyta</taxon>
        <taxon>Magnoliopsida</taxon>
        <taxon>eudicotyledons</taxon>
        <taxon>Gunneridae</taxon>
        <taxon>Pentapetalae</taxon>
        <taxon>rosids</taxon>
        <taxon>malvids</taxon>
        <taxon>Sapindales</taxon>
        <taxon>Meliaceae</taxon>
        <taxon>Melia</taxon>
    </lineage>
</organism>
<proteinExistence type="predicted"/>
<gene>
    <name evidence="1" type="ORF">OWV82_019033</name>
</gene>
<keyword evidence="2" id="KW-1185">Reference proteome</keyword>
<sequence length="175" mass="19173">MSSPHTLPRSAKSSLFVSPSSSFQSVPITSTFYSLSLSIASQTLILVHNYRQMGLEISEEFRPITPVKTVSGSARTTSNEKVFDLEEKVVAAEVPLSCSEEDIDNLGEECRTPRSPAAADILKQPLVCPPAPKKSRPLKRKFPPVPSQGFFQVPDDLESIFLPLSEPSSKKIRAN</sequence>
<dbReference type="EMBL" id="CM051403">
    <property type="protein sequence ID" value="KAJ4709203.1"/>
    <property type="molecule type" value="Genomic_DNA"/>
</dbReference>